<keyword evidence="7 13" id="KW-0274">FAD</keyword>
<proteinExistence type="inferred from homology"/>
<dbReference type="InterPro" id="IPR009100">
    <property type="entry name" value="AcylCoA_DH/oxidase_NM_dom_sf"/>
</dbReference>
<feature type="active site" description="Proton acceptor" evidence="11">
    <location>
        <position position="250"/>
    </location>
</feature>
<evidence type="ECO:0000256" key="4">
    <source>
        <dbReference type="ARBA" id="ARBA00012044"/>
    </source>
</evidence>
<evidence type="ECO:0000313" key="18">
    <source>
        <dbReference type="EMBL" id="KAA0687595.1"/>
    </source>
</evidence>
<evidence type="ECO:0000256" key="9">
    <source>
        <dbReference type="ARBA" id="ARBA00023002"/>
    </source>
</evidence>
<dbReference type="EC" id="1.3.8.4" evidence="4"/>
<comment type="caution">
    <text evidence="18">The sequence shown here is derived from an EMBL/GenBank/DDBJ whole genome shotgun (WGS) entry which is preliminary data.</text>
</comment>
<feature type="binding site" evidence="12">
    <location>
        <begin position="248"/>
        <end position="251"/>
    </location>
    <ligand>
        <name>substrate</name>
    </ligand>
</feature>
<dbReference type="InterPro" id="IPR034183">
    <property type="entry name" value="IVD"/>
</dbReference>
<dbReference type="RefSeq" id="WP_149163742.1">
    <property type="nucleotide sequence ID" value="NZ_QOKV01000002.1"/>
</dbReference>
<organism evidence="18 19">
    <name type="scientific">Azospirillum brasilense</name>
    <dbReference type="NCBI Taxonomy" id="192"/>
    <lineage>
        <taxon>Bacteria</taxon>
        <taxon>Pseudomonadati</taxon>
        <taxon>Pseudomonadota</taxon>
        <taxon>Alphaproteobacteria</taxon>
        <taxon>Rhodospirillales</taxon>
        <taxon>Azospirillaceae</taxon>
        <taxon>Azospirillum</taxon>
    </lineage>
</organism>
<dbReference type="PIRSF" id="PIRSF016578">
    <property type="entry name" value="HsaA"/>
    <property type="match status" value="1"/>
</dbReference>
<feature type="binding site" evidence="13">
    <location>
        <begin position="344"/>
        <end position="348"/>
    </location>
    <ligand>
        <name>FAD</name>
        <dbReference type="ChEBI" id="CHEBI:57692"/>
    </ligand>
</feature>
<evidence type="ECO:0000256" key="10">
    <source>
        <dbReference type="ARBA" id="ARBA00052875"/>
    </source>
</evidence>
<feature type="binding site" evidence="13">
    <location>
        <begin position="164"/>
        <end position="166"/>
    </location>
    <ligand>
        <name>FAD</name>
        <dbReference type="ChEBI" id="CHEBI:57692"/>
    </ligand>
</feature>
<dbReference type="Pfam" id="PF02770">
    <property type="entry name" value="Acyl-CoA_dh_M"/>
    <property type="match status" value="1"/>
</dbReference>
<feature type="binding site" evidence="13">
    <location>
        <position position="276"/>
    </location>
    <ligand>
        <name>FAD</name>
        <dbReference type="ChEBI" id="CHEBI:57692"/>
    </ligand>
</feature>
<dbReference type="FunFam" id="1.10.540.10:FF:000022">
    <property type="entry name" value="Isovaleryl-CoA dehydrogenase isoform 2"/>
    <property type="match status" value="1"/>
</dbReference>
<dbReference type="PANTHER" id="PTHR43884">
    <property type="entry name" value="ACYL-COA DEHYDROGENASE"/>
    <property type="match status" value="1"/>
</dbReference>
<dbReference type="Gene3D" id="2.40.110.10">
    <property type="entry name" value="Butyryl-CoA Dehydrogenase, subunit A, domain 2"/>
    <property type="match status" value="1"/>
</dbReference>
<protein>
    <recommendedName>
        <fullName evidence="5">Isovaleryl-CoA dehydrogenase, mitochondrial</fullName>
        <ecNumber evidence="4">1.3.8.4</ecNumber>
    </recommendedName>
</protein>
<dbReference type="FunFam" id="2.40.110.10:FF:000004">
    <property type="entry name" value="Isovaleryl-CoA dehydrogenase, mitochondrial"/>
    <property type="match status" value="1"/>
</dbReference>
<evidence type="ECO:0000259" key="16">
    <source>
        <dbReference type="Pfam" id="PF02770"/>
    </source>
</evidence>
<name>A0A6L3B599_AZOBR</name>
<evidence type="ECO:0000256" key="2">
    <source>
        <dbReference type="ARBA" id="ARBA00004898"/>
    </source>
</evidence>
<comment type="catalytic activity">
    <reaction evidence="10">
        <text>3-methylbutanoyl-CoA + oxidized [electron-transfer flavoprotein] + H(+) = 3-methylbut-2-enoyl-CoA + reduced [electron-transfer flavoprotein]</text>
        <dbReference type="Rhea" id="RHEA:12276"/>
        <dbReference type="Rhea" id="RHEA-COMP:10685"/>
        <dbReference type="Rhea" id="RHEA-COMP:10686"/>
        <dbReference type="ChEBI" id="CHEBI:15378"/>
        <dbReference type="ChEBI" id="CHEBI:57344"/>
        <dbReference type="ChEBI" id="CHEBI:57345"/>
        <dbReference type="ChEBI" id="CHEBI:57692"/>
        <dbReference type="ChEBI" id="CHEBI:58307"/>
        <dbReference type="EC" id="1.3.8.4"/>
    </reaction>
</comment>
<dbReference type="AlphaFoldDB" id="A0A6L3B599"/>
<feature type="binding site" evidence="12">
    <location>
        <position position="140"/>
    </location>
    <ligand>
        <name>substrate</name>
    </ligand>
</feature>
<dbReference type="GO" id="GO:0006552">
    <property type="term" value="P:L-leucine catabolic process"/>
    <property type="evidence" value="ECO:0007669"/>
    <property type="project" value="TreeGrafter"/>
</dbReference>
<dbReference type="InterPro" id="IPR037069">
    <property type="entry name" value="AcylCoA_DH/ox_N_sf"/>
</dbReference>
<evidence type="ECO:0000256" key="13">
    <source>
        <dbReference type="PIRSR" id="PIRSR634183-3"/>
    </source>
</evidence>
<dbReference type="PROSITE" id="PS00072">
    <property type="entry name" value="ACYL_COA_DH_1"/>
    <property type="match status" value="1"/>
</dbReference>
<dbReference type="Proteomes" id="UP000476837">
    <property type="component" value="Unassembled WGS sequence"/>
</dbReference>
<dbReference type="PANTHER" id="PTHR43884:SF12">
    <property type="entry name" value="ISOVALERYL-COA DEHYDROGENASE, MITOCHONDRIAL-RELATED"/>
    <property type="match status" value="1"/>
</dbReference>
<dbReference type="InterPro" id="IPR006091">
    <property type="entry name" value="Acyl-CoA_Oxase/DH_mid-dom"/>
</dbReference>
<dbReference type="InterPro" id="IPR013786">
    <property type="entry name" value="AcylCoA_DH/ox_N"/>
</dbReference>
<evidence type="ECO:0000259" key="17">
    <source>
        <dbReference type="Pfam" id="PF02771"/>
    </source>
</evidence>
<keyword evidence="6 14" id="KW-0285">Flavoprotein</keyword>
<dbReference type="GO" id="GO:0050660">
    <property type="term" value="F:flavin adenine dinucleotide binding"/>
    <property type="evidence" value="ECO:0007669"/>
    <property type="project" value="InterPro"/>
</dbReference>
<accession>A0A6L3B599</accession>
<dbReference type="InterPro" id="IPR006089">
    <property type="entry name" value="Acyl-CoA_DH_CS"/>
</dbReference>
<dbReference type="CDD" id="cd01156">
    <property type="entry name" value="IVD"/>
    <property type="match status" value="1"/>
</dbReference>
<dbReference type="Gene3D" id="1.10.540.10">
    <property type="entry name" value="Acyl-CoA dehydrogenase/oxidase, N-terminal domain"/>
    <property type="match status" value="1"/>
</dbReference>
<dbReference type="EMBL" id="QOKV01000002">
    <property type="protein sequence ID" value="KAA0687595.1"/>
    <property type="molecule type" value="Genomic_DNA"/>
</dbReference>
<feature type="domain" description="Acyl-CoA dehydrogenase/oxidase C-terminal" evidence="15">
    <location>
        <begin position="237"/>
        <end position="385"/>
    </location>
</feature>
<gene>
    <name evidence="18" type="ORF">DS837_05085</name>
</gene>
<evidence type="ECO:0000256" key="1">
    <source>
        <dbReference type="ARBA" id="ARBA00001974"/>
    </source>
</evidence>
<keyword evidence="9 14" id="KW-0560">Oxidoreductase</keyword>
<evidence type="ECO:0000256" key="8">
    <source>
        <dbReference type="ARBA" id="ARBA00022946"/>
    </source>
</evidence>
<dbReference type="Pfam" id="PF00441">
    <property type="entry name" value="Acyl-CoA_dh_1"/>
    <property type="match status" value="1"/>
</dbReference>
<feature type="domain" description="Acyl-CoA oxidase/dehydrogenase middle" evidence="16">
    <location>
        <begin position="130"/>
        <end position="225"/>
    </location>
</feature>
<evidence type="ECO:0000256" key="11">
    <source>
        <dbReference type="PIRSR" id="PIRSR634183-1"/>
    </source>
</evidence>
<comment type="pathway">
    <text evidence="2">Amino-acid degradation; L-leucine degradation; (S)-3-hydroxy-3-methylglutaryl-CoA from 3-isovaleryl-CoA: step 1/3.</text>
</comment>
<evidence type="ECO:0000256" key="12">
    <source>
        <dbReference type="PIRSR" id="PIRSR634183-2"/>
    </source>
</evidence>
<comment type="similarity">
    <text evidence="3 14">Belongs to the acyl-CoA dehydrogenase family.</text>
</comment>
<feature type="binding site" evidence="13">
    <location>
        <begin position="131"/>
        <end position="140"/>
    </location>
    <ligand>
        <name>FAD</name>
        <dbReference type="ChEBI" id="CHEBI:57692"/>
    </ligand>
</feature>
<evidence type="ECO:0000256" key="3">
    <source>
        <dbReference type="ARBA" id="ARBA00009347"/>
    </source>
</evidence>
<comment type="cofactor">
    <cofactor evidence="1 13 14">
        <name>FAD</name>
        <dbReference type="ChEBI" id="CHEBI:57692"/>
    </cofactor>
</comment>
<keyword evidence="8" id="KW-0809">Transit peptide</keyword>
<reference evidence="18 19" key="1">
    <citation type="submission" date="2018-07" db="EMBL/GenBank/DDBJ databases">
        <title>Genome sequence of Roseomonas fauriae ATCC 49958.</title>
        <authorList>
            <person name="Sant'Anna F.H."/>
            <person name="Baldani J.I."/>
            <person name="Zilli J.E."/>
            <person name="Reis V.M."/>
            <person name="Hartmann A."/>
            <person name="Cruz L."/>
            <person name="de Souza E.M."/>
            <person name="de Oliveira Pedrosa F."/>
            <person name="Passaglia L.M.P."/>
        </authorList>
    </citation>
    <scope>NUCLEOTIDE SEQUENCE [LARGE SCALE GENOMIC DNA]</scope>
    <source>
        <strain evidence="18 19">ATCC 49958</strain>
    </source>
</reference>
<feature type="binding site" evidence="12">
    <location>
        <begin position="371"/>
        <end position="372"/>
    </location>
    <ligand>
        <name>substrate</name>
    </ligand>
</feature>
<evidence type="ECO:0000256" key="7">
    <source>
        <dbReference type="ARBA" id="ARBA00022827"/>
    </source>
</evidence>
<dbReference type="SUPFAM" id="SSF56645">
    <property type="entry name" value="Acyl-CoA dehydrogenase NM domain-like"/>
    <property type="match status" value="1"/>
</dbReference>
<feature type="domain" description="Acyl-CoA dehydrogenase/oxidase N-terminal" evidence="17">
    <location>
        <begin position="15"/>
        <end position="126"/>
    </location>
</feature>
<dbReference type="FunFam" id="1.20.140.10:FF:000003">
    <property type="entry name" value="isovaleryl-CoA dehydrogenase, mitochondrial"/>
    <property type="match status" value="1"/>
</dbReference>
<evidence type="ECO:0000256" key="6">
    <source>
        <dbReference type="ARBA" id="ARBA00022630"/>
    </source>
</evidence>
<feature type="binding site" evidence="13">
    <location>
        <begin position="373"/>
        <end position="375"/>
    </location>
    <ligand>
        <name>FAD</name>
        <dbReference type="ChEBI" id="CHEBI:57692"/>
    </ligand>
</feature>
<dbReference type="Pfam" id="PF02771">
    <property type="entry name" value="Acyl-CoA_dh_N"/>
    <property type="match status" value="1"/>
</dbReference>
<dbReference type="GO" id="GO:0008470">
    <property type="term" value="F:3-methylbutanoyl-CoA dehydrogenase activity"/>
    <property type="evidence" value="ECO:0007669"/>
    <property type="project" value="UniProtKB-EC"/>
</dbReference>
<dbReference type="SUPFAM" id="SSF47203">
    <property type="entry name" value="Acyl-CoA dehydrogenase C-terminal domain-like"/>
    <property type="match status" value="1"/>
</dbReference>
<evidence type="ECO:0000256" key="5">
    <source>
        <dbReference type="ARBA" id="ARBA00018258"/>
    </source>
</evidence>
<dbReference type="InterPro" id="IPR046373">
    <property type="entry name" value="Acyl-CoA_Oxase/DH_mid-dom_sf"/>
</dbReference>
<dbReference type="PROSITE" id="PS00073">
    <property type="entry name" value="ACYL_COA_DH_2"/>
    <property type="match status" value="1"/>
</dbReference>
<dbReference type="InterPro" id="IPR009075">
    <property type="entry name" value="AcylCo_DH/oxidase_C"/>
</dbReference>
<evidence type="ECO:0000256" key="14">
    <source>
        <dbReference type="RuleBase" id="RU362125"/>
    </source>
</evidence>
<evidence type="ECO:0000313" key="19">
    <source>
        <dbReference type="Proteomes" id="UP000476837"/>
    </source>
</evidence>
<dbReference type="Gene3D" id="1.20.140.10">
    <property type="entry name" value="Butyryl-CoA Dehydrogenase, subunit A, domain 3"/>
    <property type="match status" value="1"/>
</dbReference>
<feature type="binding site" evidence="13">
    <location>
        <position position="287"/>
    </location>
    <ligand>
        <name>FAD</name>
        <dbReference type="ChEBI" id="CHEBI:57692"/>
    </ligand>
</feature>
<dbReference type="InterPro" id="IPR036250">
    <property type="entry name" value="AcylCo_DH-like_C"/>
</dbReference>
<sequence length="390" mass="42367">MLSNQYPTLNFDLGESADMLRDTVRSFAADEIAPRAAEIDRTNEFPNELWRKFGDLGVLGITAEEEYGGAGMGYLEHVVAMEEISRASASVGLSYGAHSNLCVNQIRKNGTAEQKTRYLPKLISGEHIGALAMSEPNAGSDVVSMKLRAEKKGDRYVLNGTKMWITNGPDADTLVVYAKTDVNAGPRGITAFLIEKSFKGFSVAQKLDKLGMRGSNTGELVFEDCEVPEENILGGVGRGVNVLMSGLDYERAVLAGGPLGIMQACMDVVVPYLHDRKQFGQPIGEFQLMQGKLADMYTIMNAAKAYVYAVAKACDRGETARKDAAGAILFAAEKATWMALEAIQTLGGNGYINEYPTGRLLRDAKLYEIGAGTSEIRRMLIGRELFKETA</sequence>
<evidence type="ECO:0000259" key="15">
    <source>
        <dbReference type="Pfam" id="PF00441"/>
    </source>
</evidence>